<dbReference type="SUPFAM" id="SSF161098">
    <property type="entry name" value="MetI-like"/>
    <property type="match status" value="1"/>
</dbReference>
<feature type="transmembrane region" description="Helical" evidence="8">
    <location>
        <begin position="201"/>
        <end position="225"/>
    </location>
</feature>
<feature type="transmembrane region" description="Helical" evidence="8">
    <location>
        <begin position="389"/>
        <end position="410"/>
    </location>
</feature>
<feature type="transmembrane region" description="Helical" evidence="8">
    <location>
        <begin position="34"/>
        <end position="54"/>
    </location>
</feature>
<dbReference type="InterPro" id="IPR000515">
    <property type="entry name" value="MetI-like"/>
</dbReference>
<protein>
    <submittedName>
        <fullName evidence="10">Putative spermidine/putrescine transport system permease protein</fullName>
    </submittedName>
</protein>
<dbReference type="AlphaFoldDB" id="A0A839SNZ3"/>
<keyword evidence="7 8" id="KW-0472">Membrane</keyword>
<comment type="similarity">
    <text evidence="2">Belongs to the binding-protein-dependent transport system permease family. CysTW subfamily.</text>
</comment>
<dbReference type="PROSITE" id="PS50928">
    <property type="entry name" value="ABC_TM1"/>
    <property type="match status" value="1"/>
</dbReference>
<evidence type="ECO:0000259" key="9">
    <source>
        <dbReference type="PROSITE" id="PS50928"/>
    </source>
</evidence>
<accession>A0A839SNZ3</accession>
<keyword evidence="3 8" id="KW-0813">Transport</keyword>
<feature type="transmembrane region" description="Helical" evidence="8">
    <location>
        <begin position="333"/>
        <end position="362"/>
    </location>
</feature>
<organism evidence="10 11">
    <name type="scientific">Limibacillus halophilus</name>
    <dbReference type="NCBI Taxonomy" id="1579333"/>
    <lineage>
        <taxon>Bacteria</taxon>
        <taxon>Pseudomonadati</taxon>
        <taxon>Pseudomonadota</taxon>
        <taxon>Alphaproteobacteria</taxon>
        <taxon>Rhodospirillales</taxon>
        <taxon>Rhodovibrionaceae</taxon>
        <taxon>Limibacillus</taxon>
    </lineage>
</organism>
<dbReference type="InterPro" id="IPR035906">
    <property type="entry name" value="MetI-like_sf"/>
</dbReference>
<evidence type="ECO:0000256" key="2">
    <source>
        <dbReference type="ARBA" id="ARBA00007069"/>
    </source>
</evidence>
<gene>
    <name evidence="10" type="ORF">FHR98_000889</name>
</gene>
<dbReference type="EMBL" id="JACHXA010000002">
    <property type="protein sequence ID" value="MBB3064617.1"/>
    <property type="molecule type" value="Genomic_DNA"/>
</dbReference>
<name>A0A839SNZ3_9PROT</name>
<evidence type="ECO:0000256" key="1">
    <source>
        <dbReference type="ARBA" id="ARBA00004651"/>
    </source>
</evidence>
<dbReference type="CDD" id="cd06261">
    <property type="entry name" value="TM_PBP2"/>
    <property type="match status" value="1"/>
</dbReference>
<keyword evidence="4" id="KW-1003">Cell membrane</keyword>
<comment type="caution">
    <text evidence="10">The sequence shown here is derived from an EMBL/GenBank/DDBJ whole genome shotgun (WGS) entry which is preliminary data.</text>
</comment>
<dbReference type="Gene3D" id="1.10.3720.10">
    <property type="entry name" value="MetI-like"/>
    <property type="match status" value="1"/>
</dbReference>
<keyword evidence="6 8" id="KW-1133">Transmembrane helix</keyword>
<reference evidence="10 11" key="1">
    <citation type="submission" date="2020-08" db="EMBL/GenBank/DDBJ databases">
        <title>Genomic Encyclopedia of Type Strains, Phase III (KMG-III): the genomes of soil and plant-associated and newly described type strains.</title>
        <authorList>
            <person name="Whitman W."/>
        </authorList>
    </citation>
    <scope>NUCLEOTIDE SEQUENCE [LARGE SCALE GENOMIC DNA]</scope>
    <source>
        <strain evidence="10 11">CECT 8803</strain>
    </source>
</reference>
<evidence type="ECO:0000256" key="5">
    <source>
        <dbReference type="ARBA" id="ARBA00022692"/>
    </source>
</evidence>
<evidence type="ECO:0000256" key="4">
    <source>
        <dbReference type="ARBA" id="ARBA00022475"/>
    </source>
</evidence>
<proteinExistence type="inferred from homology"/>
<feature type="transmembrane region" description="Helical" evidence="8">
    <location>
        <begin position="237"/>
        <end position="260"/>
    </location>
</feature>
<evidence type="ECO:0000256" key="6">
    <source>
        <dbReference type="ARBA" id="ARBA00022989"/>
    </source>
</evidence>
<comment type="subcellular location">
    <subcellularLocation>
        <location evidence="1 8">Cell membrane</location>
        <topology evidence="1 8">Multi-pass membrane protein</topology>
    </subcellularLocation>
</comment>
<dbReference type="PANTHER" id="PTHR42929:SF5">
    <property type="entry name" value="ABC TRANSPORTER PERMEASE PROTEIN"/>
    <property type="match status" value="1"/>
</dbReference>
<evidence type="ECO:0000256" key="3">
    <source>
        <dbReference type="ARBA" id="ARBA00022448"/>
    </source>
</evidence>
<feature type="transmembrane region" description="Helical" evidence="8">
    <location>
        <begin position="293"/>
        <end position="312"/>
    </location>
</feature>
<dbReference type="GO" id="GO:0055085">
    <property type="term" value="P:transmembrane transport"/>
    <property type="evidence" value="ECO:0007669"/>
    <property type="project" value="InterPro"/>
</dbReference>
<feature type="domain" description="ABC transmembrane type-1" evidence="9">
    <location>
        <begin position="202"/>
        <end position="410"/>
    </location>
</feature>
<dbReference type="Proteomes" id="UP000581135">
    <property type="component" value="Unassembled WGS sequence"/>
</dbReference>
<dbReference type="PANTHER" id="PTHR42929">
    <property type="entry name" value="INNER MEMBRANE ABC TRANSPORTER PERMEASE PROTEIN YDCU-RELATED-RELATED"/>
    <property type="match status" value="1"/>
</dbReference>
<dbReference type="Pfam" id="PF00528">
    <property type="entry name" value="BPD_transp_1"/>
    <property type="match status" value="1"/>
</dbReference>
<keyword evidence="11" id="KW-1185">Reference proteome</keyword>
<dbReference type="RefSeq" id="WP_183415424.1">
    <property type="nucleotide sequence ID" value="NZ_JACHXA010000002.1"/>
</dbReference>
<sequence length="422" mass="46643">MADTGSSAAVMTTSDGIPLKVSLQRALRRSRRRAFFLVLPLLAFLTISFVLPIFDMLFRSVDNTIVPQNLPSVVKAIEDWDPKASELPSEAVYEAMVKDIQIGFEEKTLGSLARRLNYDLTGSASLFRKSGRRASKIEGAPYKEQLIEVDEDWGDPAIWNLIKRESDSLTASYFLSAVDMRYDEQGDIAMQPDYQQIYLKLFWRTLVMSAIITGLCILLGYPVAYLMATLPLRTSNLLMILVLLPFWTSLLVRTTAWIALLQTQGVLNDLLVAVGVLSDDGRIRMIYNQTGTIVAMTHILLPFMILPLYSVMKTIPPSYMRAARSMGANPFTAFVRVYMPNTVAGVGAGSILCFILAIGYYITPALVGGQSGTLISNFIADHISVTLNWGLAAALGVILLGLVMLLYVIYDRIVGIDNMKLG</sequence>
<dbReference type="GO" id="GO:0005886">
    <property type="term" value="C:plasma membrane"/>
    <property type="evidence" value="ECO:0007669"/>
    <property type="project" value="UniProtKB-SubCell"/>
</dbReference>
<evidence type="ECO:0000313" key="10">
    <source>
        <dbReference type="EMBL" id="MBB3064617.1"/>
    </source>
</evidence>
<evidence type="ECO:0000256" key="7">
    <source>
        <dbReference type="ARBA" id="ARBA00023136"/>
    </source>
</evidence>
<evidence type="ECO:0000256" key="8">
    <source>
        <dbReference type="RuleBase" id="RU363032"/>
    </source>
</evidence>
<keyword evidence="5 8" id="KW-0812">Transmembrane</keyword>
<evidence type="ECO:0000313" key="11">
    <source>
        <dbReference type="Proteomes" id="UP000581135"/>
    </source>
</evidence>